<dbReference type="GO" id="GO:0061630">
    <property type="term" value="F:ubiquitin protein ligase activity"/>
    <property type="evidence" value="ECO:0007669"/>
    <property type="project" value="TreeGrafter"/>
</dbReference>
<name>A0A9Q1QDS5_9CARY</name>
<evidence type="ECO:0000256" key="2">
    <source>
        <dbReference type="ARBA" id="ARBA00022771"/>
    </source>
</evidence>
<keyword evidence="2 4" id="KW-0863">Zinc-finger</keyword>
<dbReference type="PANTHER" id="PTHR15315">
    <property type="entry name" value="RING FINGER PROTEIN 41, 151"/>
    <property type="match status" value="1"/>
</dbReference>
<gene>
    <name evidence="6" type="ORF">Cgig2_024672</name>
</gene>
<dbReference type="InterPro" id="IPR013083">
    <property type="entry name" value="Znf_RING/FYVE/PHD"/>
</dbReference>
<evidence type="ECO:0000313" key="7">
    <source>
        <dbReference type="Proteomes" id="UP001153076"/>
    </source>
</evidence>
<evidence type="ECO:0000256" key="4">
    <source>
        <dbReference type="PROSITE-ProRule" id="PRU00175"/>
    </source>
</evidence>
<dbReference type="PROSITE" id="PS50089">
    <property type="entry name" value="ZF_RING_2"/>
    <property type="match status" value="1"/>
</dbReference>
<dbReference type="AlphaFoldDB" id="A0A9Q1QDS5"/>
<evidence type="ECO:0000256" key="1">
    <source>
        <dbReference type="ARBA" id="ARBA00022723"/>
    </source>
</evidence>
<dbReference type="PROSITE" id="PS00518">
    <property type="entry name" value="ZF_RING_1"/>
    <property type="match status" value="1"/>
</dbReference>
<dbReference type="PANTHER" id="PTHR15315:SF35">
    <property type="entry name" value="F21J9.10"/>
    <property type="match status" value="1"/>
</dbReference>
<dbReference type="FunFam" id="3.30.40.10:FF:000660">
    <property type="entry name" value="RING/U-box superfamily protein"/>
    <property type="match status" value="1"/>
</dbReference>
<dbReference type="EMBL" id="JAKOGI010000250">
    <property type="protein sequence ID" value="KAJ8438583.1"/>
    <property type="molecule type" value="Genomic_DNA"/>
</dbReference>
<evidence type="ECO:0000313" key="6">
    <source>
        <dbReference type="EMBL" id="KAJ8438583.1"/>
    </source>
</evidence>
<evidence type="ECO:0000256" key="3">
    <source>
        <dbReference type="ARBA" id="ARBA00022833"/>
    </source>
</evidence>
<dbReference type="SUPFAM" id="SSF57850">
    <property type="entry name" value="RING/U-box"/>
    <property type="match status" value="1"/>
</dbReference>
<dbReference type="SMART" id="SM00184">
    <property type="entry name" value="RING"/>
    <property type="match status" value="1"/>
</dbReference>
<sequence length="266" mass="30613">MVYHYHQLGRSSYEESLKVLEADIQHANVLAAAIPKPKGGAYLQMKLVYNELAPLFFLLLQCLDGVCSCLFPLYFDLFHILIYEVYPDGRPNISSQGSKASMTEFYVLTADYRNPPFAAIILPSLRRLHNDLVEQENSSYCTRKSDKKQKMLGHGALQRITVDQEREDECGICLEPGTKMVLPGCCHAMCINCYRDWNRKSESCPFCRGGLRRVKSEDLWVLTSESEMIDPETVTMEELSRFYLYIQSLPRDTPEALFWVYSDYLI</sequence>
<dbReference type="Proteomes" id="UP001153076">
    <property type="component" value="Unassembled WGS sequence"/>
</dbReference>
<evidence type="ECO:0000259" key="5">
    <source>
        <dbReference type="PROSITE" id="PS50089"/>
    </source>
</evidence>
<reference evidence="6" key="1">
    <citation type="submission" date="2022-04" db="EMBL/GenBank/DDBJ databases">
        <title>Carnegiea gigantea Genome sequencing and assembly v2.</title>
        <authorList>
            <person name="Copetti D."/>
            <person name="Sanderson M.J."/>
            <person name="Burquez A."/>
            <person name="Wojciechowski M.F."/>
        </authorList>
    </citation>
    <scope>NUCLEOTIDE SEQUENCE</scope>
    <source>
        <strain evidence="6">SGP5-SGP5p</strain>
        <tissue evidence="6">Aerial part</tissue>
    </source>
</reference>
<dbReference type="Pfam" id="PF13639">
    <property type="entry name" value="zf-RING_2"/>
    <property type="match status" value="1"/>
</dbReference>
<organism evidence="6 7">
    <name type="scientific">Carnegiea gigantea</name>
    <dbReference type="NCBI Taxonomy" id="171969"/>
    <lineage>
        <taxon>Eukaryota</taxon>
        <taxon>Viridiplantae</taxon>
        <taxon>Streptophyta</taxon>
        <taxon>Embryophyta</taxon>
        <taxon>Tracheophyta</taxon>
        <taxon>Spermatophyta</taxon>
        <taxon>Magnoliopsida</taxon>
        <taxon>eudicotyledons</taxon>
        <taxon>Gunneridae</taxon>
        <taxon>Pentapetalae</taxon>
        <taxon>Caryophyllales</taxon>
        <taxon>Cactineae</taxon>
        <taxon>Cactaceae</taxon>
        <taxon>Cactoideae</taxon>
        <taxon>Echinocereeae</taxon>
        <taxon>Carnegiea</taxon>
    </lineage>
</organism>
<protein>
    <recommendedName>
        <fullName evidence="5">RING-type domain-containing protein</fullName>
    </recommendedName>
</protein>
<dbReference type="GO" id="GO:0016567">
    <property type="term" value="P:protein ubiquitination"/>
    <property type="evidence" value="ECO:0007669"/>
    <property type="project" value="TreeGrafter"/>
</dbReference>
<feature type="domain" description="RING-type" evidence="5">
    <location>
        <begin position="170"/>
        <end position="208"/>
    </location>
</feature>
<keyword evidence="1" id="KW-0479">Metal-binding</keyword>
<dbReference type="InterPro" id="IPR001841">
    <property type="entry name" value="Znf_RING"/>
</dbReference>
<comment type="caution">
    <text evidence="6">The sequence shown here is derived from an EMBL/GenBank/DDBJ whole genome shotgun (WGS) entry which is preliminary data.</text>
</comment>
<dbReference type="Gene3D" id="3.30.40.10">
    <property type="entry name" value="Zinc/RING finger domain, C3HC4 (zinc finger)"/>
    <property type="match status" value="1"/>
</dbReference>
<proteinExistence type="predicted"/>
<keyword evidence="3" id="KW-0862">Zinc</keyword>
<dbReference type="GO" id="GO:0008270">
    <property type="term" value="F:zinc ion binding"/>
    <property type="evidence" value="ECO:0007669"/>
    <property type="project" value="UniProtKB-KW"/>
</dbReference>
<dbReference type="InterPro" id="IPR017907">
    <property type="entry name" value="Znf_RING_CS"/>
</dbReference>
<keyword evidence="7" id="KW-1185">Reference proteome</keyword>
<dbReference type="OrthoDB" id="1630758at2759"/>
<accession>A0A9Q1QDS5</accession>